<evidence type="ECO:0000256" key="5">
    <source>
        <dbReference type="ARBA" id="ARBA00022643"/>
    </source>
</evidence>
<name>A0A3M2JHK5_9CELL</name>
<evidence type="ECO:0000256" key="9">
    <source>
        <dbReference type="ARBA" id="ARBA00022777"/>
    </source>
</evidence>
<evidence type="ECO:0000313" key="17">
    <source>
        <dbReference type="EMBL" id="RMI09768.1"/>
    </source>
</evidence>
<keyword evidence="9 15" id="KW-0418">Kinase</keyword>
<evidence type="ECO:0000256" key="2">
    <source>
        <dbReference type="ARBA" id="ARBA00004726"/>
    </source>
</evidence>
<dbReference type="Proteomes" id="UP000269289">
    <property type="component" value="Unassembled WGS sequence"/>
</dbReference>
<reference evidence="17 18" key="1">
    <citation type="submission" date="2018-10" db="EMBL/GenBank/DDBJ databases">
        <title>Isolation, diversity and antifungal activity of actinobacteria from wheat.</title>
        <authorList>
            <person name="Han C."/>
        </authorList>
    </citation>
    <scope>NUCLEOTIDE SEQUENCE [LARGE SCALE GENOMIC DNA]</scope>
    <source>
        <strain evidence="17 18">NEAU-YY56</strain>
    </source>
</reference>
<evidence type="ECO:0000256" key="11">
    <source>
        <dbReference type="ARBA" id="ARBA00022840"/>
    </source>
</evidence>
<evidence type="ECO:0000256" key="15">
    <source>
        <dbReference type="PIRNR" id="PIRNR004491"/>
    </source>
</evidence>
<dbReference type="CDD" id="cd02064">
    <property type="entry name" value="FAD_synthetase_N"/>
    <property type="match status" value="1"/>
</dbReference>
<keyword evidence="6 15" id="KW-0808">Transferase</keyword>
<dbReference type="InterPro" id="IPR023465">
    <property type="entry name" value="Riboflavin_kinase_dom_sf"/>
</dbReference>
<dbReference type="SMART" id="SM00904">
    <property type="entry name" value="Flavokinase"/>
    <property type="match status" value="1"/>
</dbReference>
<keyword evidence="18" id="KW-1185">Reference proteome</keyword>
<dbReference type="PANTHER" id="PTHR22749">
    <property type="entry name" value="RIBOFLAVIN KINASE/FMN ADENYLYLTRANSFERASE"/>
    <property type="match status" value="1"/>
</dbReference>
<dbReference type="UniPathway" id="UPA00277">
    <property type="reaction ID" value="UER00407"/>
</dbReference>
<dbReference type="NCBIfam" id="NF004160">
    <property type="entry name" value="PRK05627.1-3"/>
    <property type="match status" value="1"/>
</dbReference>
<dbReference type="EMBL" id="RFFI01000040">
    <property type="protein sequence ID" value="RMI09768.1"/>
    <property type="molecule type" value="Genomic_DNA"/>
</dbReference>
<evidence type="ECO:0000256" key="14">
    <source>
        <dbReference type="ARBA" id="ARBA00049494"/>
    </source>
</evidence>
<keyword evidence="8 15" id="KW-0547">Nucleotide-binding</keyword>
<dbReference type="Gene3D" id="2.40.30.30">
    <property type="entry name" value="Riboflavin kinase-like"/>
    <property type="match status" value="1"/>
</dbReference>
<evidence type="ECO:0000256" key="1">
    <source>
        <dbReference type="ARBA" id="ARBA00002121"/>
    </source>
</evidence>
<comment type="caution">
    <text evidence="17">The sequence shown here is derived from an EMBL/GenBank/DDBJ whole genome shotgun (WGS) entry which is preliminary data.</text>
</comment>
<evidence type="ECO:0000256" key="3">
    <source>
        <dbReference type="ARBA" id="ARBA00005201"/>
    </source>
</evidence>
<dbReference type="Gene3D" id="3.40.50.620">
    <property type="entry name" value="HUPs"/>
    <property type="match status" value="1"/>
</dbReference>
<keyword evidence="10 15" id="KW-0274">FAD</keyword>
<dbReference type="GO" id="GO:0005524">
    <property type="term" value="F:ATP binding"/>
    <property type="evidence" value="ECO:0007669"/>
    <property type="project" value="UniProtKB-UniRule"/>
</dbReference>
<accession>A0A3M2JHK5</accession>
<evidence type="ECO:0000256" key="13">
    <source>
        <dbReference type="ARBA" id="ARBA00047880"/>
    </source>
</evidence>
<sequence>MHRWTDLSEVPGDFGPSVVTIGNFDGVHRGHTGVLSRMVADARAAGARSVAVTFTPHPQQVHRPDEAPPLLTGDADRLELLAQTGLDAVLLLTYTLEFAQQTAEEFVRTYLVEGLRARTVVVGRDVRFGRGNAGDLATMTALGERYGFSVEVIEDVAAAPGDGVADALDRRWSSTWVREALAAGDVRQAARVLGRPHRVRGTVVHGDKRGRDLGFPTANLAQDATGMVPADGVYAGWLRRPGQPAGSPDAVLPAAVSIGTNPTFEGAQRRVEAYVLDRTDLDLYGEEVVLELVELLRPTLRFDSVDALVEQMHRDVDGVRAVLRPAAG</sequence>
<evidence type="ECO:0000256" key="6">
    <source>
        <dbReference type="ARBA" id="ARBA00022679"/>
    </source>
</evidence>
<evidence type="ECO:0000259" key="16">
    <source>
        <dbReference type="SMART" id="SM00904"/>
    </source>
</evidence>
<evidence type="ECO:0000256" key="12">
    <source>
        <dbReference type="ARBA" id="ARBA00023268"/>
    </source>
</evidence>
<dbReference type="PANTHER" id="PTHR22749:SF6">
    <property type="entry name" value="RIBOFLAVIN KINASE"/>
    <property type="match status" value="1"/>
</dbReference>
<keyword evidence="5 15" id="KW-0288">FMN</keyword>
<dbReference type="GO" id="GO:0009398">
    <property type="term" value="P:FMN biosynthetic process"/>
    <property type="evidence" value="ECO:0007669"/>
    <property type="project" value="UniProtKB-UniRule"/>
</dbReference>
<evidence type="ECO:0000256" key="10">
    <source>
        <dbReference type="ARBA" id="ARBA00022827"/>
    </source>
</evidence>
<dbReference type="OrthoDB" id="9803667at2"/>
<proteinExistence type="inferred from homology"/>
<protein>
    <recommendedName>
        <fullName evidence="15">Riboflavin biosynthesis protein</fullName>
    </recommendedName>
    <domain>
        <recommendedName>
            <fullName evidence="15">Riboflavin kinase</fullName>
            <ecNumber evidence="15">2.7.1.26</ecNumber>
        </recommendedName>
        <alternativeName>
            <fullName evidence="15">Flavokinase</fullName>
        </alternativeName>
    </domain>
    <domain>
        <recommendedName>
            <fullName evidence="15">FMN adenylyltransferase</fullName>
            <ecNumber evidence="15">2.7.7.2</ecNumber>
        </recommendedName>
        <alternativeName>
            <fullName evidence="15">FAD pyrophosphorylase</fullName>
        </alternativeName>
        <alternativeName>
            <fullName evidence="15">FAD synthase</fullName>
        </alternativeName>
    </domain>
</protein>
<comment type="catalytic activity">
    <reaction evidence="14 15">
        <text>FMN + ATP + H(+) = FAD + diphosphate</text>
        <dbReference type="Rhea" id="RHEA:17237"/>
        <dbReference type="ChEBI" id="CHEBI:15378"/>
        <dbReference type="ChEBI" id="CHEBI:30616"/>
        <dbReference type="ChEBI" id="CHEBI:33019"/>
        <dbReference type="ChEBI" id="CHEBI:57692"/>
        <dbReference type="ChEBI" id="CHEBI:58210"/>
        <dbReference type="EC" id="2.7.7.2"/>
    </reaction>
</comment>
<dbReference type="SUPFAM" id="SSF52374">
    <property type="entry name" value="Nucleotidylyl transferase"/>
    <property type="match status" value="1"/>
</dbReference>
<dbReference type="Pfam" id="PF01687">
    <property type="entry name" value="Flavokinase"/>
    <property type="match status" value="1"/>
</dbReference>
<dbReference type="EC" id="2.7.7.2" evidence="15"/>
<dbReference type="NCBIfam" id="TIGR00083">
    <property type="entry name" value="ribF"/>
    <property type="match status" value="1"/>
</dbReference>
<keyword evidence="7 15" id="KW-0548">Nucleotidyltransferase</keyword>
<dbReference type="FunFam" id="2.40.30.30:FF:000003">
    <property type="entry name" value="Riboflavin biosynthesis protein"/>
    <property type="match status" value="1"/>
</dbReference>
<evidence type="ECO:0000256" key="8">
    <source>
        <dbReference type="ARBA" id="ARBA00022741"/>
    </source>
</evidence>
<dbReference type="PIRSF" id="PIRSF004491">
    <property type="entry name" value="FAD_Synth"/>
    <property type="match status" value="1"/>
</dbReference>
<dbReference type="InterPro" id="IPR014729">
    <property type="entry name" value="Rossmann-like_a/b/a_fold"/>
</dbReference>
<dbReference type="GO" id="GO:0003919">
    <property type="term" value="F:FMN adenylyltransferase activity"/>
    <property type="evidence" value="ECO:0007669"/>
    <property type="project" value="UniProtKB-UniRule"/>
</dbReference>
<feature type="domain" description="Riboflavin kinase" evidence="16">
    <location>
        <begin position="192"/>
        <end position="324"/>
    </location>
</feature>
<dbReference type="EC" id="2.7.1.26" evidence="15"/>
<gene>
    <name evidence="17" type="ORF">EBM89_08880</name>
</gene>
<dbReference type="UniPathway" id="UPA00276">
    <property type="reaction ID" value="UER00406"/>
</dbReference>
<comment type="pathway">
    <text evidence="2 15">Cofactor biosynthesis; FAD biosynthesis; FAD from FMN: step 1/1.</text>
</comment>
<dbReference type="InterPro" id="IPR023468">
    <property type="entry name" value="Riboflavin_kinase"/>
</dbReference>
<comment type="catalytic activity">
    <reaction evidence="13 15">
        <text>riboflavin + ATP = FMN + ADP + H(+)</text>
        <dbReference type="Rhea" id="RHEA:14357"/>
        <dbReference type="ChEBI" id="CHEBI:15378"/>
        <dbReference type="ChEBI" id="CHEBI:30616"/>
        <dbReference type="ChEBI" id="CHEBI:57986"/>
        <dbReference type="ChEBI" id="CHEBI:58210"/>
        <dbReference type="ChEBI" id="CHEBI:456216"/>
        <dbReference type="EC" id="2.7.1.26"/>
    </reaction>
</comment>
<comment type="function">
    <text evidence="1">Catalyzes the phosphorylation of riboflavin to FMN followed by the adenylation of FMN to FAD.</text>
</comment>
<keyword evidence="11 15" id="KW-0067">ATP-binding</keyword>
<dbReference type="FunFam" id="3.40.50.620:FF:000021">
    <property type="entry name" value="Riboflavin biosynthesis protein"/>
    <property type="match status" value="1"/>
</dbReference>
<dbReference type="InterPro" id="IPR015864">
    <property type="entry name" value="FAD_synthase"/>
</dbReference>
<dbReference type="SUPFAM" id="SSF82114">
    <property type="entry name" value="Riboflavin kinase-like"/>
    <property type="match status" value="1"/>
</dbReference>
<keyword evidence="4 15" id="KW-0285">Flavoprotein</keyword>
<evidence type="ECO:0000256" key="7">
    <source>
        <dbReference type="ARBA" id="ARBA00022695"/>
    </source>
</evidence>
<evidence type="ECO:0000256" key="4">
    <source>
        <dbReference type="ARBA" id="ARBA00022630"/>
    </source>
</evidence>
<dbReference type="GO" id="GO:0008531">
    <property type="term" value="F:riboflavin kinase activity"/>
    <property type="evidence" value="ECO:0007669"/>
    <property type="project" value="UniProtKB-UniRule"/>
</dbReference>
<dbReference type="AlphaFoldDB" id="A0A3M2JHK5"/>
<comment type="similarity">
    <text evidence="15">Belongs to the ribF family.</text>
</comment>
<evidence type="ECO:0000313" key="18">
    <source>
        <dbReference type="Proteomes" id="UP000269289"/>
    </source>
</evidence>
<dbReference type="InterPro" id="IPR002606">
    <property type="entry name" value="Riboflavin_kinase_bac"/>
</dbReference>
<keyword evidence="12" id="KW-0511">Multifunctional enzyme</keyword>
<dbReference type="GO" id="GO:0006747">
    <property type="term" value="P:FAD biosynthetic process"/>
    <property type="evidence" value="ECO:0007669"/>
    <property type="project" value="UniProtKB-UniRule"/>
</dbReference>
<dbReference type="GO" id="GO:0009231">
    <property type="term" value="P:riboflavin biosynthetic process"/>
    <property type="evidence" value="ECO:0007669"/>
    <property type="project" value="InterPro"/>
</dbReference>
<comment type="pathway">
    <text evidence="3 15">Cofactor biosynthesis; FMN biosynthesis; FMN from riboflavin (ATP route): step 1/1.</text>
</comment>
<dbReference type="Pfam" id="PF06574">
    <property type="entry name" value="FAD_syn"/>
    <property type="match status" value="1"/>
</dbReference>
<organism evidence="17 18">
    <name type="scientific">Cellulomonas triticagri</name>
    <dbReference type="NCBI Taxonomy" id="2483352"/>
    <lineage>
        <taxon>Bacteria</taxon>
        <taxon>Bacillati</taxon>
        <taxon>Actinomycetota</taxon>
        <taxon>Actinomycetes</taxon>
        <taxon>Micrococcales</taxon>
        <taxon>Cellulomonadaceae</taxon>
        <taxon>Cellulomonas</taxon>
    </lineage>
</organism>
<dbReference type="RefSeq" id="WP_122149083.1">
    <property type="nucleotide sequence ID" value="NZ_RFFI01000040.1"/>
</dbReference>
<dbReference type="InterPro" id="IPR015865">
    <property type="entry name" value="Riboflavin_kinase_bac/euk"/>
</dbReference>